<evidence type="ECO:0000259" key="1">
    <source>
        <dbReference type="Pfam" id="PF13116"/>
    </source>
</evidence>
<dbReference type="InterPro" id="IPR011836">
    <property type="entry name" value="YhdP"/>
</dbReference>
<comment type="caution">
    <text evidence="2">The sequence shown here is derived from an EMBL/GenBank/DDBJ whole genome shotgun (WGS) entry which is preliminary data.</text>
</comment>
<protein>
    <submittedName>
        <fullName evidence="2">TIGR02099 family protein</fullName>
    </submittedName>
</protein>
<proteinExistence type="predicted"/>
<name>A0A2S6EYC2_LEGPN</name>
<dbReference type="RefSeq" id="WP_027227875.1">
    <property type="nucleotide sequence ID" value="NZ_CP017601.1"/>
</dbReference>
<sequence>MTDNNLLANKFFKKIWMVLAILIIFAAVFSSVFRALTPWAKQYKGEVEQHLTSLLGQPVTVQTMETGWYWFEPVVKLKHIKIHDGHNKSIYLDRLIVGVNLFKSLWNWRIQPGVLYIDDMHLVFREKDGHWRIEGISSNAMNDTDITPEKTREILDWLAQQEKLIVRHVSAHLHFNDGSLIPVNGLNLSIVNKGGTYKIKGEAKLEQTNATVFQLLGNVQFDPDQIENTNGRLYFSAINVLPAQWQNLLPKSSIRLEGGKGDISLWVDLEKGNISSIQAQLKLKRLAWKLLNKKNSKLIQSFYANMGWKLDKQGWQFQADHMKLRVAGVTWPENQLSIRFNKNQNTYQVFTKFLIVESLLSGAINWPPVIQNVLQLKPHGTLSDIQVLIKENQINYILTRFDQLGWSAKDNNIPGVSNLSGVLNWQPTEGRLELDSENSTFDIKGYPTQKLTIFNGAFDWKELNEGLRLSIERLVASQPELTISLEGALDQLTKNSVGNIRLAGNFSGKNLQKWMPYLPAKHMKAKLFAWLNKDIKRLGQATGKITINGMAKDFPFDNGNGELSIVSHVVGGDILITPEWQLIKDLEGYIKLKNRNLDIDIVDGDVQGVPLKQMNLRIDDIGKDRETLLIHGIVHGKAQKMLNFVMNSPLKKKLSALKILLIKGLISLNLRLEIPLYPENDDNLAQGELTFENNIINIKHQMGDFSVGDVTGNLLFNEKGIQDSDLTATAFGYPLNIKIQSEKSPQSLTAISIEGECTVESLKKKWHLPIFSVLKGNILAKALLKITDDPNDLDNMKLNSDLIGLAVDLPPPLGKTYKEKTPLLVNLDFNPQKTLRLRVNYNGRLSTDLLMQKQKGVFNLKSGQIRLGSAQAVNQEYPGLSIAGTLEGFDLQAWKEVINRFSKENVNPSLLSLVNIIDVKMGKLHFLNQQFDNMSVYAKKRPDNDWAVNLKQKKIDADLTYHSATNSLSGFVKYLHLSEMGSSINNKDTPSHATPAQIPNLNLRVDNFSIGKIQIGNITLKSHSTSERWHIDYCRVDSPYYQANFEGEWIQKGKVNQTKLQSKMYLKDLAKSLDRWAINPAVDAGKGYIEFRGGWQGTLYDFSLAKLSGSMYLQLKNGRITHLSQETEEKLGLGKLLSILSLQTIPRRLKLDFSDLSNDGYSFDIFKGNFNVNKGIMSTNNSYIDGPVAYASMKGDLDLVRRLYDLDLNISPHITASLPVVATIAGGPIAGLAAWIANKIINQSMQKIAGYSYKISGPWDQPVVQQLNIVKKLP</sequence>
<dbReference type="AlphaFoldDB" id="A0A2S6EYC2"/>
<dbReference type="Pfam" id="PF13116">
    <property type="entry name" value="YhdP"/>
    <property type="match status" value="1"/>
</dbReference>
<dbReference type="PANTHER" id="PTHR38690:SF1">
    <property type="entry name" value="PROTEASE"/>
    <property type="match status" value="1"/>
</dbReference>
<accession>A0A2S6EYC2</accession>
<dbReference type="EMBL" id="PQWY01000012">
    <property type="protein sequence ID" value="PPK30172.1"/>
    <property type="molecule type" value="Genomic_DNA"/>
</dbReference>
<dbReference type="OrthoDB" id="9762238at2"/>
<evidence type="ECO:0000313" key="3">
    <source>
        <dbReference type="Proteomes" id="UP000239239"/>
    </source>
</evidence>
<dbReference type="InterPro" id="IPR025263">
    <property type="entry name" value="YhdP_central"/>
</dbReference>
<evidence type="ECO:0000313" key="2">
    <source>
        <dbReference type="EMBL" id="PPK30172.1"/>
    </source>
</evidence>
<dbReference type="Proteomes" id="UP000239239">
    <property type="component" value="Unassembled WGS sequence"/>
</dbReference>
<dbReference type="PANTHER" id="PTHR38690">
    <property type="entry name" value="PROTEASE-RELATED"/>
    <property type="match status" value="1"/>
</dbReference>
<dbReference type="NCBIfam" id="TIGR02099">
    <property type="entry name" value="YhdP family protein"/>
    <property type="match status" value="1"/>
</dbReference>
<gene>
    <name evidence="2" type="ORF">C3928_08820</name>
</gene>
<reference evidence="2 3" key="1">
    <citation type="submission" date="2018-02" db="EMBL/GenBank/DDBJ databases">
        <title>Draft genome sequences of four Legionella pneumophila clinical strains isolated in Ontario.</title>
        <authorList>
            <person name="Fortuna A."/>
            <person name="Ramnarine R."/>
            <person name="Li A."/>
            <person name="Frantz C."/>
            <person name="Mallo G."/>
        </authorList>
    </citation>
    <scope>NUCLEOTIDE SEQUENCE [LARGE SCALE GENOMIC DNA]</scope>
    <source>
        <strain evidence="2 3">LG61</strain>
    </source>
</reference>
<feature type="domain" description="YhdP central" evidence="1">
    <location>
        <begin position="9"/>
        <end position="1264"/>
    </location>
</feature>
<organism evidence="2 3">
    <name type="scientific">Legionella pneumophila</name>
    <dbReference type="NCBI Taxonomy" id="446"/>
    <lineage>
        <taxon>Bacteria</taxon>
        <taxon>Pseudomonadati</taxon>
        <taxon>Pseudomonadota</taxon>
        <taxon>Gammaproteobacteria</taxon>
        <taxon>Legionellales</taxon>
        <taxon>Legionellaceae</taxon>
        <taxon>Legionella</taxon>
    </lineage>
</organism>